<dbReference type="InterPro" id="IPR010917">
    <property type="entry name" value="TonB_rcpt_CS"/>
</dbReference>
<dbReference type="SUPFAM" id="SSF56935">
    <property type="entry name" value="Porins"/>
    <property type="match status" value="1"/>
</dbReference>
<keyword evidence="14" id="KW-1185">Reference proteome</keyword>
<dbReference type="Pfam" id="PF07715">
    <property type="entry name" value="Plug"/>
    <property type="match status" value="1"/>
</dbReference>
<protein>
    <submittedName>
        <fullName evidence="13">TonB-dependent receptor</fullName>
    </submittedName>
</protein>
<accession>A0ABY4X653</accession>
<feature type="signal peptide" evidence="11">
    <location>
        <begin position="1"/>
        <end position="20"/>
    </location>
</feature>
<evidence type="ECO:0000256" key="2">
    <source>
        <dbReference type="ARBA" id="ARBA00022448"/>
    </source>
</evidence>
<dbReference type="InterPro" id="IPR039426">
    <property type="entry name" value="TonB-dep_rcpt-like"/>
</dbReference>
<dbReference type="InterPro" id="IPR036942">
    <property type="entry name" value="Beta-barrel_TonB_sf"/>
</dbReference>
<reference evidence="13" key="1">
    <citation type="journal article" date="2022" name="Toxins">
        <title>Genomic Analysis of Sphingopyxis sp. USTB-05 for Biodegrading Cyanobacterial Hepatotoxins.</title>
        <authorList>
            <person name="Liu C."/>
            <person name="Xu Q."/>
            <person name="Zhao Z."/>
            <person name="Zhang H."/>
            <person name="Liu X."/>
            <person name="Yin C."/>
            <person name="Liu Y."/>
            <person name="Yan H."/>
        </authorList>
    </citation>
    <scope>NUCLEOTIDE SEQUENCE</scope>
    <source>
        <strain evidence="13">NBD5</strain>
    </source>
</reference>
<proteinExistence type="inferred from homology"/>
<dbReference type="PROSITE" id="PS52016">
    <property type="entry name" value="TONB_DEPENDENT_REC_3"/>
    <property type="match status" value="1"/>
</dbReference>
<keyword evidence="13" id="KW-0675">Receptor</keyword>
<keyword evidence="2 9" id="KW-0813">Transport</keyword>
<dbReference type="EMBL" id="CP084930">
    <property type="protein sequence ID" value="USI72332.1"/>
    <property type="molecule type" value="Genomic_DNA"/>
</dbReference>
<evidence type="ECO:0000256" key="3">
    <source>
        <dbReference type="ARBA" id="ARBA00022452"/>
    </source>
</evidence>
<evidence type="ECO:0000256" key="7">
    <source>
        <dbReference type="ARBA" id="ARBA00023136"/>
    </source>
</evidence>
<comment type="similarity">
    <text evidence="9">Belongs to the TonB-dependent receptor family.</text>
</comment>
<dbReference type="Gene3D" id="2.40.170.20">
    <property type="entry name" value="TonB-dependent receptor, beta-barrel domain"/>
    <property type="match status" value="1"/>
</dbReference>
<dbReference type="Gene3D" id="2.170.130.10">
    <property type="entry name" value="TonB-dependent receptor, plug domain"/>
    <property type="match status" value="1"/>
</dbReference>
<evidence type="ECO:0000313" key="14">
    <source>
        <dbReference type="Proteomes" id="UP001056937"/>
    </source>
</evidence>
<keyword evidence="4 9" id="KW-0812">Transmembrane</keyword>
<keyword evidence="6" id="KW-0798">TonB box</keyword>
<dbReference type="PROSITE" id="PS01156">
    <property type="entry name" value="TONB_DEPENDENT_REC_2"/>
    <property type="match status" value="1"/>
</dbReference>
<name>A0ABY4X653_9SPHN</name>
<dbReference type="PANTHER" id="PTHR47234">
    <property type="match status" value="1"/>
</dbReference>
<evidence type="ECO:0000256" key="8">
    <source>
        <dbReference type="ARBA" id="ARBA00023237"/>
    </source>
</evidence>
<comment type="subcellular location">
    <subcellularLocation>
        <location evidence="1 9">Cell outer membrane</location>
        <topology evidence="1 9">Multi-pass membrane protein</topology>
    </subcellularLocation>
</comment>
<evidence type="ECO:0000256" key="6">
    <source>
        <dbReference type="ARBA" id="ARBA00023077"/>
    </source>
</evidence>
<evidence type="ECO:0000256" key="10">
    <source>
        <dbReference type="PROSITE-ProRule" id="PRU10144"/>
    </source>
</evidence>
<dbReference type="RefSeq" id="WP_252166141.1">
    <property type="nucleotide sequence ID" value="NZ_CP084930.1"/>
</dbReference>
<keyword evidence="5 11" id="KW-0732">Signal</keyword>
<feature type="domain" description="TonB-dependent receptor plug" evidence="12">
    <location>
        <begin position="58"/>
        <end position="163"/>
    </location>
</feature>
<organism evidence="13 14">
    <name type="scientific">Sphingomonas morindae</name>
    <dbReference type="NCBI Taxonomy" id="1541170"/>
    <lineage>
        <taxon>Bacteria</taxon>
        <taxon>Pseudomonadati</taxon>
        <taxon>Pseudomonadota</taxon>
        <taxon>Alphaproteobacteria</taxon>
        <taxon>Sphingomonadales</taxon>
        <taxon>Sphingomonadaceae</taxon>
        <taxon>Sphingomonas</taxon>
    </lineage>
</organism>
<sequence>MTSSCLTAALVALAAGRAEAAEVPGQDKAATAETDTQRTADPGAIVVTGTRIQRLNYKAAAPILSVSARDIAAQAPVNIEEVLNRLPQIAPDSQQNYQDSDGRQRIKLRNLGFERTLTLVDGKRLGTMNGADANMIPVALVQRVDVLTGGASAVYGSDAVAGVVNFILKHDFEGVQLNANYGFYNHNNRETVTTRAARDYGFPVPRGMTTDGGRGDFSLTAGHGFFNGALQLVGFVDYRWSDRVPNVARDFAACGLTDADPKDPGCSASSYSKNGTIVVQGGPAKGKTFVNNPDGSGTFVPYGTGPGLAANRYEQTELQRRDRRINAGGFATLTLSPALELYADLLWYQDRSYRVSPPVAYSYSAFDDSKDKPYVISCDNPFLTASQATTLCGADAGRADVTIPLDVKYRLALPQQEEQYTRNGFRLSAGVRGEIAQGWRYDVGTVYAYNRSTYVADSYSDPARLRRALDVVLVNGTPTCRAKRDGIDEACVPFNAFKAGNSDVAAYHYMANRMDGRFYSSTSLTDVLATLQGDLGRYGIVSPFARQSVAVALGAEFRRDTFKDWADARFRMVSGGSDRFLSQHVWEGNVEVQAPLVEDKLYVKQLRLDAGYRVSKYSGIGGGFKTWKLEAIYAPVSDISFRASINKAERAPTVIEISQAKRISYAREVMNDICAPTPALDPADKSKTIYTPPKASLEMCHAQGVPDNMYGSKDLLCPEEGCTLRYGALSVEPEDAITKSFGVVLTPSLLPGLSLSVDRWMIQINNAIGFNYGSFFMQRCLEIKSDFYCSKIVRNPDGTLSSPLTGSPSRGFVDAGTTNFYTSISRGIDFQAQLAHGIGKIGKIDVSFAGTLMTFAGGQEASTLPRSNCVGYMNCQLMPRWTHGLRTGFTTRDGHFSVSFNWRYVGSLTNSRNSGRPELGWEAGKERKTFYRIAPQNYFDLWTGVTVAKRLTLSLAINNLFDKSPPILPYAYDVGLSRSNTLPQRYDALGRNIVFSTGLKF</sequence>
<evidence type="ECO:0000256" key="5">
    <source>
        <dbReference type="ARBA" id="ARBA00022729"/>
    </source>
</evidence>
<evidence type="ECO:0000256" key="1">
    <source>
        <dbReference type="ARBA" id="ARBA00004571"/>
    </source>
</evidence>
<dbReference type="Proteomes" id="UP001056937">
    <property type="component" value="Chromosome 1"/>
</dbReference>
<dbReference type="PANTHER" id="PTHR47234:SF3">
    <property type="entry name" value="SECRETIN_TONB SHORT N-TERMINAL DOMAIN-CONTAINING PROTEIN"/>
    <property type="match status" value="1"/>
</dbReference>
<evidence type="ECO:0000313" key="13">
    <source>
        <dbReference type="EMBL" id="USI72332.1"/>
    </source>
</evidence>
<feature type="chain" id="PRO_5046053993" evidence="11">
    <location>
        <begin position="21"/>
        <end position="1001"/>
    </location>
</feature>
<evidence type="ECO:0000256" key="11">
    <source>
        <dbReference type="SAM" id="SignalP"/>
    </source>
</evidence>
<dbReference type="InterPro" id="IPR012910">
    <property type="entry name" value="Plug_dom"/>
</dbReference>
<keyword evidence="8 9" id="KW-0998">Cell outer membrane</keyword>
<evidence type="ECO:0000256" key="9">
    <source>
        <dbReference type="PROSITE-ProRule" id="PRU01360"/>
    </source>
</evidence>
<dbReference type="InterPro" id="IPR037066">
    <property type="entry name" value="Plug_dom_sf"/>
</dbReference>
<gene>
    <name evidence="13" type="ORF">LHA26_13680</name>
</gene>
<keyword evidence="7 9" id="KW-0472">Membrane</keyword>
<keyword evidence="3 9" id="KW-1134">Transmembrane beta strand</keyword>
<evidence type="ECO:0000259" key="12">
    <source>
        <dbReference type="Pfam" id="PF07715"/>
    </source>
</evidence>
<evidence type="ECO:0000256" key="4">
    <source>
        <dbReference type="ARBA" id="ARBA00022692"/>
    </source>
</evidence>
<feature type="short sequence motif" description="TonB C-terminal box" evidence="10">
    <location>
        <begin position="984"/>
        <end position="1001"/>
    </location>
</feature>